<evidence type="ECO:0000259" key="1">
    <source>
        <dbReference type="PROSITE" id="PS51819"/>
    </source>
</evidence>
<sequence length="118" mass="12637">MRLTSVTIGTSQPVALAAFYARLLGGTVQAVDDGWAQVRTPGGLTVNLEREQAFRRPVWPAVAGEQVATQHLDIEVDDLEVSVAHAVACGAVLAQVQPQEDVRVLFDPDGHPFCLFTG</sequence>
<proteinExistence type="predicted"/>
<evidence type="ECO:0000313" key="3">
    <source>
        <dbReference type="Proteomes" id="UP000199503"/>
    </source>
</evidence>
<dbReference type="RefSeq" id="WP_089920647.1">
    <property type="nucleotide sequence ID" value="NZ_FOFV01000011.1"/>
</dbReference>
<dbReference type="SUPFAM" id="SSF54593">
    <property type="entry name" value="Glyoxalase/Bleomycin resistance protein/Dihydroxybiphenyl dioxygenase"/>
    <property type="match status" value="1"/>
</dbReference>
<dbReference type="Proteomes" id="UP000199503">
    <property type="component" value="Unassembled WGS sequence"/>
</dbReference>
<organism evidence="2 3">
    <name type="scientific">Lentzea albida</name>
    <dbReference type="NCBI Taxonomy" id="65499"/>
    <lineage>
        <taxon>Bacteria</taxon>
        <taxon>Bacillati</taxon>
        <taxon>Actinomycetota</taxon>
        <taxon>Actinomycetes</taxon>
        <taxon>Pseudonocardiales</taxon>
        <taxon>Pseudonocardiaceae</taxon>
        <taxon>Lentzea</taxon>
    </lineage>
</organism>
<dbReference type="CDD" id="cd06587">
    <property type="entry name" value="VOC"/>
    <property type="match status" value="1"/>
</dbReference>
<gene>
    <name evidence="2" type="ORF">SAMN04488000_111204</name>
</gene>
<protein>
    <submittedName>
        <fullName evidence="2">Catechol 2,3-dioxygenase</fullName>
    </submittedName>
</protein>
<reference evidence="3" key="1">
    <citation type="submission" date="2016-10" db="EMBL/GenBank/DDBJ databases">
        <authorList>
            <person name="Varghese N."/>
            <person name="Submissions S."/>
        </authorList>
    </citation>
    <scope>NUCLEOTIDE SEQUENCE [LARGE SCALE GENOMIC DNA]</scope>
    <source>
        <strain evidence="3">DSM 44437</strain>
    </source>
</reference>
<keyword evidence="2" id="KW-0223">Dioxygenase</keyword>
<name>A0A1H9RNA5_9PSEU</name>
<dbReference type="InterPro" id="IPR037523">
    <property type="entry name" value="VOC_core"/>
</dbReference>
<dbReference type="InterPro" id="IPR041581">
    <property type="entry name" value="Glyoxalase_6"/>
</dbReference>
<dbReference type="InterPro" id="IPR029068">
    <property type="entry name" value="Glyas_Bleomycin-R_OHBP_Dase"/>
</dbReference>
<dbReference type="PANTHER" id="PTHR35908:SF1">
    <property type="entry name" value="CONSERVED PROTEIN"/>
    <property type="match status" value="1"/>
</dbReference>
<keyword evidence="2" id="KW-0560">Oxidoreductase</keyword>
<dbReference type="AlphaFoldDB" id="A0A1H9RNA5"/>
<dbReference type="PANTHER" id="PTHR35908">
    <property type="entry name" value="HYPOTHETICAL FUSION PROTEIN"/>
    <property type="match status" value="1"/>
</dbReference>
<dbReference type="Pfam" id="PF18029">
    <property type="entry name" value="Glyoxalase_6"/>
    <property type="match status" value="1"/>
</dbReference>
<evidence type="ECO:0000313" key="2">
    <source>
        <dbReference type="EMBL" id="SER74184.1"/>
    </source>
</evidence>
<dbReference type="GO" id="GO:0051213">
    <property type="term" value="F:dioxygenase activity"/>
    <property type="evidence" value="ECO:0007669"/>
    <property type="project" value="UniProtKB-KW"/>
</dbReference>
<accession>A0A1H9RNA5</accession>
<dbReference type="OrthoDB" id="1645442at2"/>
<dbReference type="STRING" id="65499.SAMN04488000_111204"/>
<dbReference type="PROSITE" id="PS51819">
    <property type="entry name" value="VOC"/>
    <property type="match status" value="1"/>
</dbReference>
<dbReference type="EMBL" id="FOFV01000011">
    <property type="protein sequence ID" value="SER74184.1"/>
    <property type="molecule type" value="Genomic_DNA"/>
</dbReference>
<keyword evidence="3" id="KW-1185">Reference proteome</keyword>
<dbReference type="Gene3D" id="3.10.180.10">
    <property type="entry name" value="2,3-Dihydroxybiphenyl 1,2-Dioxygenase, domain 1"/>
    <property type="match status" value="1"/>
</dbReference>
<feature type="domain" description="VOC" evidence="1">
    <location>
        <begin position="2"/>
        <end position="118"/>
    </location>
</feature>